<keyword evidence="1" id="KW-0472">Membrane</keyword>
<dbReference type="PANTHER" id="PTHR31134">
    <property type="entry name" value="TRANSMEMBRANE PROTEIN 128"/>
    <property type="match status" value="1"/>
</dbReference>
<name>A0A9Q1KKS9_9CARY</name>
<reference evidence="2" key="1">
    <citation type="submission" date="2022-04" db="EMBL/GenBank/DDBJ databases">
        <title>Carnegiea gigantea Genome sequencing and assembly v2.</title>
        <authorList>
            <person name="Copetti D."/>
            <person name="Sanderson M.J."/>
            <person name="Burquez A."/>
            <person name="Wojciechowski M.F."/>
        </authorList>
    </citation>
    <scope>NUCLEOTIDE SEQUENCE</scope>
    <source>
        <strain evidence="2">SGP5-SGP5p</strain>
        <tissue evidence="2">Aerial part</tissue>
    </source>
</reference>
<accession>A0A9Q1KKS9</accession>
<dbReference type="InterPro" id="IPR033579">
    <property type="entry name" value="TMEM128"/>
</dbReference>
<dbReference type="AlphaFoldDB" id="A0A9Q1KKS9"/>
<keyword evidence="1" id="KW-1133">Transmembrane helix</keyword>
<dbReference type="EMBL" id="JAKOGI010000092">
    <property type="protein sequence ID" value="KAJ8444621.1"/>
    <property type="molecule type" value="Genomic_DNA"/>
</dbReference>
<dbReference type="PANTHER" id="PTHR31134:SF1">
    <property type="entry name" value="TRANSMEMBRANE PROTEIN 128"/>
    <property type="match status" value="1"/>
</dbReference>
<proteinExistence type="predicted"/>
<keyword evidence="1" id="KW-0812">Transmembrane</keyword>
<organism evidence="2 3">
    <name type="scientific">Carnegiea gigantea</name>
    <dbReference type="NCBI Taxonomy" id="171969"/>
    <lineage>
        <taxon>Eukaryota</taxon>
        <taxon>Viridiplantae</taxon>
        <taxon>Streptophyta</taxon>
        <taxon>Embryophyta</taxon>
        <taxon>Tracheophyta</taxon>
        <taxon>Spermatophyta</taxon>
        <taxon>Magnoliopsida</taxon>
        <taxon>eudicotyledons</taxon>
        <taxon>Gunneridae</taxon>
        <taxon>Pentapetalae</taxon>
        <taxon>Caryophyllales</taxon>
        <taxon>Cactineae</taxon>
        <taxon>Cactaceae</taxon>
        <taxon>Cactoideae</taxon>
        <taxon>Echinocereeae</taxon>
        <taxon>Carnegiea</taxon>
    </lineage>
</organism>
<evidence type="ECO:0000256" key="1">
    <source>
        <dbReference type="SAM" id="Phobius"/>
    </source>
</evidence>
<evidence type="ECO:0000313" key="2">
    <source>
        <dbReference type="EMBL" id="KAJ8444621.1"/>
    </source>
</evidence>
<feature type="transmembrane region" description="Helical" evidence="1">
    <location>
        <begin position="87"/>
        <end position="105"/>
    </location>
</feature>
<dbReference type="Proteomes" id="UP001153076">
    <property type="component" value="Unassembled WGS sequence"/>
</dbReference>
<sequence>MSGGTPVGATFMRQRHSWGYGSGGEDLEDDACSKPMPPAPSIPRAKSWLETMETLLWIASAMFIVYFGDWHSNLIYVLWHDERIRRIPLYLGFVGVFLSAAYFFYTSRPTWCARKLTESWEMVGASALPWIHLGFVADLELLDSTPCVYTLHGLHGYITLPDYWDIQARTRCAPARLMDALFQIQVELKMWN</sequence>
<comment type="caution">
    <text evidence="2">The sequence shown here is derived from an EMBL/GenBank/DDBJ whole genome shotgun (WGS) entry which is preliminary data.</text>
</comment>
<keyword evidence="3" id="KW-1185">Reference proteome</keyword>
<dbReference type="OrthoDB" id="58903at2759"/>
<gene>
    <name evidence="2" type="ORF">Cgig2_023684</name>
</gene>
<dbReference type="Pfam" id="PF20479">
    <property type="entry name" value="TMEM128"/>
    <property type="match status" value="1"/>
</dbReference>
<evidence type="ECO:0000313" key="3">
    <source>
        <dbReference type="Proteomes" id="UP001153076"/>
    </source>
</evidence>
<feature type="transmembrane region" description="Helical" evidence="1">
    <location>
        <begin position="48"/>
        <end position="67"/>
    </location>
</feature>
<protein>
    <submittedName>
        <fullName evidence="2">Uncharacterized protein</fullName>
    </submittedName>
</protein>